<dbReference type="InterPro" id="IPR042183">
    <property type="entry name" value="MmgE/PrpD_sf_1"/>
</dbReference>
<evidence type="ECO:0000259" key="2">
    <source>
        <dbReference type="Pfam" id="PF03972"/>
    </source>
</evidence>
<dbReference type="InterPro" id="IPR036148">
    <property type="entry name" value="MmgE/PrpD_sf"/>
</dbReference>
<evidence type="ECO:0000313" key="5">
    <source>
        <dbReference type="Proteomes" id="UP000813461"/>
    </source>
</evidence>
<evidence type="ECO:0000259" key="3">
    <source>
        <dbReference type="Pfam" id="PF19305"/>
    </source>
</evidence>
<dbReference type="InterPro" id="IPR042188">
    <property type="entry name" value="MmgE/PrpD_sf_2"/>
</dbReference>
<dbReference type="OrthoDB" id="10267976at2759"/>
<gene>
    <name evidence="4" type="ORF">FB567DRAFT_131031</name>
</gene>
<dbReference type="InterPro" id="IPR045337">
    <property type="entry name" value="MmgE_PrpD_C"/>
</dbReference>
<dbReference type="Gene3D" id="1.10.4100.10">
    <property type="entry name" value="2-methylcitrate dehydratase PrpD"/>
    <property type="match status" value="1"/>
</dbReference>
<keyword evidence="5" id="KW-1185">Reference proteome</keyword>
<dbReference type="PANTHER" id="PTHR16943">
    <property type="entry name" value="2-METHYLCITRATE DEHYDRATASE-RELATED"/>
    <property type="match status" value="1"/>
</dbReference>
<reference evidence="4" key="1">
    <citation type="journal article" date="2021" name="Nat. Commun.">
        <title>Genetic determinants of endophytism in the Arabidopsis root mycobiome.</title>
        <authorList>
            <person name="Mesny F."/>
            <person name="Miyauchi S."/>
            <person name="Thiergart T."/>
            <person name="Pickel B."/>
            <person name="Atanasova L."/>
            <person name="Karlsson M."/>
            <person name="Huettel B."/>
            <person name="Barry K.W."/>
            <person name="Haridas S."/>
            <person name="Chen C."/>
            <person name="Bauer D."/>
            <person name="Andreopoulos W."/>
            <person name="Pangilinan J."/>
            <person name="LaButti K."/>
            <person name="Riley R."/>
            <person name="Lipzen A."/>
            <person name="Clum A."/>
            <person name="Drula E."/>
            <person name="Henrissat B."/>
            <person name="Kohler A."/>
            <person name="Grigoriev I.V."/>
            <person name="Martin F.M."/>
            <person name="Hacquard S."/>
        </authorList>
    </citation>
    <scope>NUCLEOTIDE SEQUENCE</scope>
    <source>
        <strain evidence="4">MPI-SDFR-AT-0120</strain>
    </source>
</reference>
<dbReference type="EMBL" id="JAGMVJ010000017">
    <property type="protein sequence ID" value="KAH7078262.1"/>
    <property type="molecule type" value="Genomic_DNA"/>
</dbReference>
<name>A0A8K0VVG0_9PLEO</name>
<dbReference type="AlphaFoldDB" id="A0A8K0VVG0"/>
<dbReference type="Proteomes" id="UP000813461">
    <property type="component" value="Unassembled WGS sequence"/>
</dbReference>
<dbReference type="InterPro" id="IPR005656">
    <property type="entry name" value="MmgE_PrpD"/>
</dbReference>
<dbReference type="Pfam" id="PF03972">
    <property type="entry name" value="MmgE_PrpD_N"/>
    <property type="match status" value="1"/>
</dbReference>
<evidence type="ECO:0000256" key="1">
    <source>
        <dbReference type="ARBA" id="ARBA00006174"/>
    </source>
</evidence>
<dbReference type="Pfam" id="PF19305">
    <property type="entry name" value="MmgE_PrpD_C"/>
    <property type="match status" value="1"/>
</dbReference>
<feature type="domain" description="MmgE/PrpD C-terminal" evidence="3">
    <location>
        <begin position="276"/>
        <end position="447"/>
    </location>
</feature>
<accession>A0A8K0VVG0</accession>
<dbReference type="InterPro" id="IPR045336">
    <property type="entry name" value="MmgE_PrpD_N"/>
</dbReference>
<proteinExistence type="inferred from homology"/>
<dbReference type="PANTHER" id="PTHR16943:SF8">
    <property type="entry name" value="2-METHYLCITRATE DEHYDRATASE"/>
    <property type="match status" value="1"/>
</dbReference>
<comment type="caution">
    <text evidence="4">The sequence shown here is derived from an EMBL/GenBank/DDBJ whole genome shotgun (WGS) entry which is preliminary data.</text>
</comment>
<organism evidence="4 5">
    <name type="scientific">Paraphoma chrysanthemicola</name>
    <dbReference type="NCBI Taxonomy" id="798071"/>
    <lineage>
        <taxon>Eukaryota</taxon>
        <taxon>Fungi</taxon>
        <taxon>Dikarya</taxon>
        <taxon>Ascomycota</taxon>
        <taxon>Pezizomycotina</taxon>
        <taxon>Dothideomycetes</taxon>
        <taxon>Pleosporomycetidae</taxon>
        <taxon>Pleosporales</taxon>
        <taxon>Pleosporineae</taxon>
        <taxon>Phaeosphaeriaceae</taxon>
        <taxon>Paraphoma</taxon>
    </lineage>
</organism>
<evidence type="ECO:0000313" key="4">
    <source>
        <dbReference type="EMBL" id="KAH7078262.1"/>
    </source>
</evidence>
<dbReference type="SUPFAM" id="SSF103378">
    <property type="entry name" value="2-methylcitrate dehydratase PrpD"/>
    <property type="match status" value="1"/>
</dbReference>
<protein>
    <submittedName>
        <fullName evidence="4">MmgE/PrpD</fullName>
    </submittedName>
</protein>
<dbReference type="Gene3D" id="3.30.1330.120">
    <property type="entry name" value="2-methylcitrate dehydratase PrpD"/>
    <property type="match status" value="1"/>
</dbReference>
<sequence length="477" mass="51014">MSVHTENTFLLAEQFATHALNTRFEDLTQDAIAQAKVFILDTFGVGIAGSSAYGADKLVQVATSNGPSQEARVWGRSQQLPASMAALVNGYQIHCQEYDCVHEGAVLHPLATALPAAIAFAEKTGGISGKDLITAIAVGVNISAGLGIASKSAMTFFRPATAGGFGATAAVGKLMGLSHESLVQAFGLQYAQTSGTLQPHVEGSTSLPLQVGLNGRAALQACDLAKAGFPGPRDIFEGPYGYFKLFEGPAPWSLTATYDYLAGKRWLISELSHKPWPAGRATHAGIEGLQILRMKPDGSSIPPEAVKRVTITGPPVTARLCSRPDLPDPSPNYARLCMSYVGAKVLLNGFVDLAHYRGSELTDPTTHEIASRIHMVSNGQADPNALVPVRVEVETKDGECKRWDCDQMLASPLRRLSREQHLAKFRRCWEFSAEPLTDSAREILIKTVDDLEHVADIKALTKLFVPLGGVQSGGSKL</sequence>
<feature type="domain" description="MmgE/PrpD N-terminal" evidence="2">
    <location>
        <begin position="13"/>
        <end position="253"/>
    </location>
</feature>
<comment type="similarity">
    <text evidence="1">Belongs to the PrpD family.</text>
</comment>
<dbReference type="GO" id="GO:0016829">
    <property type="term" value="F:lyase activity"/>
    <property type="evidence" value="ECO:0007669"/>
    <property type="project" value="InterPro"/>
</dbReference>